<evidence type="ECO:0000313" key="2">
    <source>
        <dbReference type="EMBL" id="CAE0663162.1"/>
    </source>
</evidence>
<name>A0A7S3YVB3_9EUKA</name>
<organism evidence="2">
    <name type="scientific">Lotharella globosa</name>
    <dbReference type="NCBI Taxonomy" id="91324"/>
    <lineage>
        <taxon>Eukaryota</taxon>
        <taxon>Sar</taxon>
        <taxon>Rhizaria</taxon>
        <taxon>Cercozoa</taxon>
        <taxon>Chlorarachniophyceae</taxon>
        <taxon>Lotharella</taxon>
    </lineage>
</organism>
<dbReference type="EMBL" id="HBIV01020442">
    <property type="protein sequence ID" value="CAE0663162.1"/>
    <property type="molecule type" value="Transcribed_RNA"/>
</dbReference>
<dbReference type="AlphaFoldDB" id="A0A7S3YVB3"/>
<proteinExistence type="predicted"/>
<sequence>MQPWRQEPLQLLYETMIFLLRHVDTSEQFVQALAQEWCDHQAVKLPKVQAKCRVVSGNIENITSSPPPLNAMARRARVNSGLFQSDLWQRPDLLAIIESAIRGNAKCASLEPELIQMPQKKNKSSALTPPQTPPSPRKHERIIVTADSVASAARRLRALVMQSDLIVRGPSQPPSEITLEDLAAQFREVFRSLTNATIDSSFVDFLASPSPGHQAQDAT</sequence>
<accession>A0A7S3YVB3</accession>
<reference evidence="2" key="1">
    <citation type="submission" date="2021-01" db="EMBL/GenBank/DDBJ databases">
        <authorList>
            <person name="Corre E."/>
            <person name="Pelletier E."/>
            <person name="Niang G."/>
            <person name="Scheremetjew M."/>
            <person name="Finn R."/>
            <person name="Kale V."/>
            <person name="Holt S."/>
            <person name="Cochrane G."/>
            <person name="Meng A."/>
            <person name="Brown T."/>
            <person name="Cohen L."/>
        </authorList>
    </citation>
    <scope>NUCLEOTIDE SEQUENCE</scope>
    <source>
        <strain evidence="2">CCCM811</strain>
    </source>
</reference>
<feature type="region of interest" description="Disordered" evidence="1">
    <location>
        <begin position="118"/>
        <end position="138"/>
    </location>
</feature>
<gene>
    <name evidence="2" type="ORF">LGLO00237_LOCUS14764</name>
</gene>
<protein>
    <submittedName>
        <fullName evidence="2">Uncharacterized protein</fullName>
    </submittedName>
</protein>
<evidence type="ECO:0000256" key="1">
    <source>
        <dbReference type="SAM" id="MobiDB-lite"/>
    </source>
</evidence>